<comment type="caution">
    <text evidence="2">The sequence shown here is derived from an EMBL/GenBank/DDBJ whole genome shotgun (WGS) entry which is preliminary data.</text>
</comment>
<organism evidence="2 3">
    <name type="scientific">Victivallis lenta</name>
    <dbReference type="NCBI Taxonomy" id="2606640"/>
    <lineage>
        <taxon>Bacteria</taxon>
        <taxon>Pseudomonadati</taxon>
        <taxon>Lentisphaerota</taxon>
        <taxon>Lentisphaeria</taxon>
        <taxon>Victivallales</taxon>
        <taxon>Victivallaceae</taxon>
        <taxon>Victivallis</taxon>
    </lineage>
</organism>
<dbReference type="RefSeq" id="WP_154420257.1">
    <property type="nucleotide sequence ID" value="NZ_VUNS01000029.1"/>
</dbReference>
<dbReference type="NCBIfam" id="TIGR02532">
    <property type="entry name" value="IV_pilin_GFxxxE"/>
    <property type="match status" value="1"/>
</dbReference>
<feature type="transmembrane region" description="Helical" evidence="1">
    <location>
        <begin position="6"/>
        <end position="29"/>
    </location>
</feature>
<dbReference type="InterPro" id="IPR012902">
    <property type="entry name" value="N_methyl_site"/>
</dbReference>
<protein>
    <submittedName>
        <fullName evidence="2">Prepilin-type N-terminal cleavage/methylation domain-containing protein</fullName>
    </submittedName>
</protein>
<dbReference type="InterPro" id="IPR045584">
    <property type="entry name" value="Pilin-like"/>
</dbReference>
<keyword evidence="3" id="KW-1185">Reference proteome</keyword>
<keyword evidence="1" id="KW-0812">Transmembrane</keyword>
<dbReference type="PANTHER" id="PTHR30093">
    <property type="entry name" value="GENERAL SECRETION PATHWAY PROTEIN G"/>
    <property type="match status" value="1"/>
</dbReference>
<dbReference type="AlphaFoldDB" id="A0A844G5H5"/>
<accession>A0A844G5H5</accession>
<proteinExistence type="predicted"/>
<dbReference type="EMBL" id="VUNS01000029">
    <property type="protein sequence ID" value="MST99110.1"/>
    <property type="molecule type" value="Genomic_DNA"/>
</dbReference>
<evidence type="ECO:0000313" key="3">
    <source>
        <dbReference type="Proteomes" id="UP000435649"/>
    </source>
</evidence>
<keyword evidence="1" id="KW-0472">Membrane</keyword>
<evidence type="ECO:0000256" key="1">
    <source>
        <dbReference type="SAM" id="Phobius"/>
    </source>
</evidence>
<gene>
    <name evidence="2" type="ORF">FYJ85_18915</name>
</gene>
<dbReference type="SUPFAM" id="SSF54523">
    <property type="entry name" value="Pili subunits"/>
    <property type="match status" value="1"/>
</dbReference>
<dbReference type="Gene3D" id="3.30.700.10">
    <property type="entry name" value="Glycoprotein, Type 4 Pilin"/>
    <property type="match status" value="1"/>
</dbReference>
<keyword evidence="1" id="KW-1133">Transmembrane helix</keyword>
<dbReference type="Proteomes" id="UP000435649">
    <property type="component" value="Unassembled WGS sequence"/>
</dbReference>
<name>A0A844G5H5_9BACT</name>
<evidence type="ECO:0000313" key="2">
    <source>
        <dbReference type="EMBL" id="MST99110.1"/>
    </source>
</evidence>
<reference evidence="2 3" key="1">
    <citation type="submission" date="2019-08" db="EMBL/GenBank/DDBJ databases">
        <title>In-depth cultivation of the pig gut microbiome towards novel bacterial diversity and tailored functional studies.</title>
        <authorList>
            <person name="Wylensek D."/>
            <person name="Hitch T.C.A."/>
            <person name="Clavel T."/>
        </authorList>
    </citation>
    <scope>NUCLEOTIDE SEQUENCE [LARGE SCALE GENOMIC DNA]</scope>
    <source>
        <strain evidence="2 3">BBE-744-WT-12</strain>
    </source>
</reference>
<sequence>MKRYCFTLIEFLIVIAIIAILAAMLLPALNQARERARSTSCISNLKQTGTVFGCIWMITTGFC</sequence>